<feature type="chain" id="PRO_5032425350" evidence="1">
    <location>
        <begin position="33"/>
        <end position="779"/>
    </location>
</feature>
<dbReference type="Proteomes" id="UP000565468">
    <property type="component" value="Unassembled WGS sequence"/>
</dbReference>
<name>A0A848MAS2_PAELE</name>
<evidence type="ECO:0000256" key="1">
    <source>
        <dbReference type="SAM" id="SignalP"/>
    </source>
</evidence>
<evidence type="ECO:0000313" key="3">
    <source>
        <dbReference type="EMBL" id="NMO97260.1"/>
    </source>
</evidence>
<evidence type="ECO:0000313" key="4">
    <source>
        <dbReference type="Proteomes" id="UP000565468"/>
    </source>
</evidence>
<keyword evidence="4" id="KW-1185">Reference proteome</keyword>
<evidence type="ECO:0000259" key="2">
    <source>
        <dbReference type="Pfam" id="PF16244"/>
    </source>
</evidence>
<dbReference type="InterPro" id="IPR032599">
    <property type="entry name" value="YcdB/YcdC_rep_domain"/>
</dbReference>
<accession>A0A848MAS2</accession>
<dbReference type="RefSeq" id="WP_211184635.1">
    <property type="nucleotide sequence ID" value="NZ_JABBPN010000016.1"/>
</dbReference>
<gene>
    <name evidence="3" type="ORF">HII30_15960</name>
</gene>
<feature type="domain" description="YcdB/YcdC repeated" evidence="2">
    <location>
        <begin position="70"/>
        <end position="224"/>
    </location>
</feature>
<feature type="signal peptide" evidence="1">
    <location>
        <begin position="1"/>
        <end position="32"/>
    </location>
</feature>
<comment type="caution">
    <text evidence="3">The sequence shown here is derived from an EMBL/GenBank/DDBJ whole genome shotgun (WGS) entry which is preliminary data.</text>
</comment>
<protein>
    <submittedName>
        <fullName evidence="3">S-layer protein</fullName>
    </submittedName>
</protein>
<keyword evidence="1" id="KW-0732">Signal</keyword>
<dbReference type="AlphaFoldDB" id="A0A848MAS2"/>
<dbReference type="EMBL" id="JABBPN010000016">
    <property type="protein sequence ID" value="NMO97260.1"/>
    <property type="molecule type" value="Genomic_DNA"/>
</dbReference>
<organism evidence="3 4">
    <name type="scientific">Paenibacillus lemnae</name>
    <dbReference type="NCBI Taxonomy" id="1330551"/>
    <lineage>
        <taxon>Bacteria</taxon>
        <taxon>Bacillati</taxon>
        <taxon>Bacillota</taxon>
        <taxon>Bacilli</taxon>
        <taxon>Bacillales</taxon>
        <taxon>Paenibacillaceae</taxon>
        <taxon>Paenibacillus</taxon>
    </lineage>
</organism>
<proteinExistence type="predicted"/>
<feature type="domain" description="YcdB/YcdC repeated" evidence="2">
    <location>
        <begin position="340"/>
        <end position="491"/>
    </location>
</feature>
<sequence length="779" mass="86005">MSNTRNRKNALRLKSTVCAVTAMLCLVQPAWGAGLGDDVKSKLAEAAGEPQAVVDKGEQAAPEGAKVSAKQAEQNVRKLFPVLDQAKMNRAEYRESNQGSNRSVWDLQWSYQRGNSGTGFNATVDAVTGDLLSIHLPRILFGEQNSGDAELTKEQAEKLSLEWITKNVRGIDIKEWTNSQPNIENYQSLFSPVTYHFYFQGTYDGIPSDGDTIRIAMDQHGNVTMLDRMQSTVKPDTTKPGISAELIRKQYETQFTPELVYMPVSYSGRQTGPYFLAWVPDERSQAALDAATGKPFDAAGVSSGRVIIDPVDILSQAKPFQPAAKPLTSGKEAAGLVEAHFAIPKNYKLESSTLGNRWNSETEVWSLYWASSDQRRGLGSQISAEVNAATGQIYNVHQYTYLDVQSSDQASQPAPVKISSEQAKKTAIDLVKKLVPDAARDYKLTNINEPIQEAQEKRFHFSFNRYAGGHKIWGESVNVSIDGEGKIIDFYNSSNLDPKDLPKDSKTTITAEQAKKAYLDEIELKLKFAQYGGYFSGNANEPLGLKLVYVPVNHNNQEYFSQITPLDAVSGKWREIVSYGAGSAAAAVDIQGHTSYKALDKLLKFRVIQPDQDGKVYPDAELSTGDWFTMAARSVYPDLEPGGSSSEPYGNLQPDSPYYPAVQMLVSRNWLPYTAEPSFSTERKLTRDELALRLMQMLKYDKLSLSFNSNDSIPGASDGDAVKNRGAVIIAVKLGLLPLEGGKFMPERIVTKAEAAEVLVRLAAMAGKSDNFLNENYYW</sequence>
<dbReference type="Pfam" id="PF16244">
    <property type="entry name" value="DUF4901"/>
    <property type="match status" value="2"/>
</dbReference>
<reference evidence="3 4" key="1">
    <citation type="submission" date="2020-04" db="EMBL/GenBank/DDBJ databases">
        <title>Paenibacillus algicola sp. nov., a novel marine bacterium producing alginate lyase.</title>
        <authorList>
            <person name="Huang H."/>
        </authorList>
    </citation>
    <scope>NUCLEOTIDE SEQUENCE [LARGE SCALE GENOMIC DNA]</scope>
    <source>
        <strain evidence="3 4">L7-75</strain>
    </source>
</reference>